<reference evidence="1 2" key="1">
    <citation type="submission" date="2019-12" db="EMBL/GenBank/DDBJ databases">
        <title>Deinococcus sp. HMF7620 Genome sequencing and assembly.</title>
        <authorList>
            <person name="Kang H."/>
            <person name="Kim H."/>
            <person name="Joh K."/>
        </authorList>
    </citation>
    <scope>NUCLEOTIDE SEQUENCE [LARGE SCALE GENOMIC DNA]</scope>
    <source>
        <strain evidence="1 2">HMF7620</strain>
    </source>
</reference>
<dbReference type="Proteomes" id="UP000483286">
    <property type="component" value="Unassembled WGS sequence"/>
</dbReference>
<keyword evidence="2" id="KW-1185">Reference proteome</keyword>
<organism evidence="1 2">
    <name type="scientific">Deinococcus arboris</name>
    <dbReference type="NCBI Taxonomy" id="2682977"/>
    <lineage>
        <taxon>Bacteria</taxon>
        <taxon>Thermotogati</taxon>
        <taxon>Deinococcota</taxon>
        <taxon>Deinococci</taxon>
        <taxon>Deinococcales</taxon>
        <taxon>Deinococcaceae</taxon>
        <taxon>Deinococcus</taxon>
    </lineage>
</organism>
<dbReference type="RefSeq" id="WP_157460859.1">
    <property type="nucleotide sequence ID" value="NZ_WQLB01000034.1"/>
</dbReference>
<proteinExistence type="predicted"/>
<name>A0A7C9LN74_9DEIO</name>
<gene>
    <name evidence="1" type="ORF">GO986_18630</name>
</gene>
<evidence type="ECO:0000313" key="1">
    <source>
        <dbReference type="EMBL" id="MVN88758.1"/>
    </source>
</evidence>
<sequence length="259" mass="29770">MSEWTKTELAVLHAVRTAAALTSRRVQQDHGPRPNWHRLLENDVLKEVSTVYGPVLTLTERAHDFYEHTGRLRGPGSLADRAYMLDAVRMLEQKGYSLMEYDYKRGPERGTTTGHITRARMGVPPEELRRIHAYWGPERRQGYAPSGRREEQKGEVWLYARCSGGGVQATELRRLLKRHLHDISTWRSPMLIVVPQEVGPLRTFARGHMAKDRALHESMREKRLAGMRDAPYTPDFLIFEQPLPSLVYRPSRAKVGHEG</sequence>
<protein>
    <submittedName>
        <fullName evidence="1">Uncharacterized protein</fullName>
    </submittedName>
</protein>
<evidence type="ECO:0000313" key="2">
    <source>
        <dbReference type="Proteomes" id="UP000483286"/>
    </source>
</evidence>
<comment type="caution">
    <text evidence="1">The sequence shown here is derived from an EMBL/GenBank/DDBJ whole genome shotgun (WGS) entry which is preliminary data.</text>
</comment>
<accession>A0A7C9LN74</accession>
<dbReference type="AlphaFoldDB" id="A0A7C9LN74"/>
<dbReference type="EMBL" id="WQLB01000034">
    <property type="protein sequence ID" value="MVN88758.1"/>
    <property type="molecule type" value="Genomic_DNA"/>
</dbReference>